<feature type="non-terminal residue" evidence="9">
    <location>
        <position position="43"/>
    </location>
</feature>
<evidence type="ECO:0000256" key="4">
    <source>
        <dbReference type="ARBA" id="ARBA00022692"/>
    </source>
</evidence>
<dbReference type="GO" id="GO:0043952">
    <property type="term" value="P:protein transport by the Sec complex"/>
    <property type="evidence" value="ECO:0007669"/>
    <property type="project" value="TreeGrafter"/>
</dbReference>
<dbReference type="PANTHER" id="PTHR33910:SF1">
    <property type="entry name" value="PROTEIN TRANSLOCASE SUBUNIT SECE"/>
    <property type="match status" value="1"/>
</dbReference>
<keyword evidence="7" id="KW-0811">Translocation</keyword>
<dbReference type="PANTHER" id="PTHR33910">
    <property type="entry name" value="PROTEIN TRANSLOCASE SUBUNIT SECE"/>
    <property type="match status" value="1"/>
</dbReference>
<evidence type="ECO:0000256" key="2">
    <source>
        <dbReference type="ARBA" id="ARBA00022448"/>
    </source>
</evidence>
<dbReference type="PROSITE" id="PS01067">
    <property type="entry name" value="SECE_SEC61G"/>
    <property type="match status" value="1"/>
</dbReference>
<proteinExistence type="predicted"/>
<dbReference type="Pfam" id="PF00584">
    <property type="entry name" value="SecE"/>
    <property type="match status" value="1"/>
</dbReference>
<keyword evidence="3" id="KW-1003">Cell membrane</keyword>
<keyword evidence="5" id="KW-0653">Protein transport</keyword>
<dbReference type="AlphaFoldDB" id="A0A931SDZ0"/>
<dbReference type="GO" id="GO:0008320">
    <property type="term" value="F:protein transmembrane transporter activity"/>
    <property type="evidence" value="ECO:0007669"/>
    <property type="project" value="InterPro"/>
</dbReference>
<dbReference type="GO" id="GO:0006605">
    <property type="term" value="P:protein targeting"/>
    <property type="evidence" value="ECO:0007669"/>
    <property type="project" value="InterPro"/>
</dbReference>
<evidence type="ECO:0000256" key="7">
    <source>
        <dbReference type="ARBA" id="ARBA00023010"/>
    </source>
</evidence>
<evidence type="ECO:0000256" key="8">
    <source>
        <dbReference type="ARBA" id="ARBA00023136"/>
    </source>
</evidence>
<dbReference type="Gene3D" id="1.20.5.1030">
    <property type="entry name" value="Preprotein translocase secy subunit"/>
    <property type="match status" value="1"/>
</dbReference>
<dbReference type="EMBL" id="JACOZA010000060">
    <property type="protein sequence ID" value="MBI2096943.1"/>
    <property type="molecule type" value="Genomic_DNA"/>
</dbReference>
<evidence type="ECO:0000256" key="1">
    <source>
        <dbReference type="ARBA" id="ARBA00004370"/>
    </source>
</evidence>
<protein>
    <submittedName>
        <fullName evidence="9">Preprotein translocase subunit SecE</fullName>
    </submittedName>
</protein>
<organism evidence="9 10">
    <name type="scientific">Candidatus Sungiibacteriota bacterium</name>
    <dbReference type="NCBI Taxonomy" id="2750080"/>
    <lineage>
        <taxon>Bacteria</taxon>
        <taxon>Candidatus Sungiibacteriota</taxon>
    </lineage>
</organism>
<dbReference type="NCBIfam" id="TIGR00964">
    <property type="entry name" value="secE_bact"/>
    <property type="match status" value="1"/>
</dbReference>
<name>A0A931SDZ0_9BACT</name>
<comment type="subcellular location">
    <subcellularLocation>
        <location evidence="1">Membrane</location>
    </subcellularLocation>
</comment>
<dbReference type="InterPro" id="IPR038379">
    <property type="entry name" value="SecE_sf"/>
</dbReference>
<evidence type="ECO:0000256" key="3">
    <source>
        <dbReference type="ARBA" id="ARBA00022475"/>
    </source>
</evidence>
<dbReference type="InterPro" id="IPR005807">
    <property type="entry name" value="SecE_bac"/>
</dbReference>
<dbReference type="GO" id="GO:0009306">
    <property type="term" value="P:protein secretion"/>
    <property type="evidence" value="ECO:0007669"/>
    <property type="project" value="InterPro"/>
</dbReference>
<evidence type="ECO:0000256" key="5">
    <source>
        <dbReference type="ARBA" id="ARBA00022927"/>
    </source>
</evidence>
<keyword evidence="4" id="KW-0812">Transmembrane</keyword>
<dbReference type="GO" id="GO:0005886">
    <property type="term" value="C:plasma membrane"/>
    <property type="evidence" value="ECO:0007669"/>
    <property type="project" value="TreeGrafter"/>
</dbReference>
<keyword evidence="8" id="KW-0472">Membrane</keyword>
<keyword evidence="6" id="KW-1133">Transmembrane helix</keyword>
<sequence>MPNPFEKTVSYIKEARQELMKVTWPTRRETIQYTAVVIIVSLV</sequence>
<dbReference type="InterPro" id="IPR001901">
    <property type="entry name" value="Translocase_SecE/Sec61-g"/>
</dbReference>
<reference evidence="9" key="1">
    <citation type="submission" date="2020-07" db="EMBL/GenBank/DDBJ databases">
        <title>Huge and variable diversity of episymbiotic CPR bacteria and DPANN archaea in groundwater ecosystems.</title>
        <authorList>
            <person name="He C.Y."/>
            <person name="Keren R."/>
            <person name="Whittaker M."/>
            <person name="Farag I.F."/>
            <person name="Doudna J."/>
            <person name="Cate J.H.D."/>
            <person name="Banfield J.F."/>
        </authorList>
    </citation>
    <scope>NUCLEOTIDE SEQUENCE</scope>
    <source>
        <strain evidence="9">NC_groundwater_193_Ag_S-0.1um_51_7</strain>
    </source>
</reference>
<evidence type="ECO:0000256" key="6">
    <source>
        <dbReference type="ARBA" id="ARBA00022989"/>
    </source>
</evidence>
<dbReference type="GO" id="GO:0006886">
    <property type="term" value="P:intracellular protein transport"/>
    <property type="evidence" value="ECO:0007669"/>
    <property type="project" value="InterPro"/>
</dbReference>
<accession>A0A931SDZ0</accession>
<evidence type="ECO:0000313" key="10">
    <source>
        <dbReference type="Proteomes" id="UP000724148"/>
    </source>
</evidence>
<keyword evidence="2" id="KW-0813">Transport</keyword>
<evidence type="ECO:0000313" key="9">
    <source>
        <dbReference type="EMBL" id="MBI2096943.1"/>
    </source>
</evidence>
<dbReference type="Proteomes" id="UP000724148">
    <property type="component" value="Unassembled WGS sequence"/>
</dbReference>
<gene>
    <name evidence="9" type="primary">secE</name>
    <name evidence="9" type="ORF">HYT40_02200</name>
</gene>
<comment type="caution">
    <text evidence="9">The sequence shown here is derived from an EMBL/GenBank/DDBJ whole genome shotgun (WGS) entry which is preliminary data.</text>
</comment>